<accession>A0AAV4JJ75</accession>
<sequence>MRDGGVQVVQNSAPKPLPKSHRGTNGYLHTKSNGYHQQTEKAVHFRSVPPVETEAENLPQVTQAVANLDLDPEADEKSDEVNSSVSSDDSFTSLPKKFSIQVDQEKTIKACRKLQRVRSIPAQIGVREYRVLHGPIHVDNRKRKLIIHLDIRNTILVADSITNVSVEEALNSFLTSVTWGSEVDGQWTWHSNIPSLKSPQPGLMTYYKYLEGKLVKNTEDRANLRLQTGDFVHTPLGKIFQKDFYIHLARLAWPYDQCATRDKVLTMAGRDATPYHYILPGVYKLLHHLTTSQRDFAVVIRTYGRDGPNVLSSLNYSVNGHHPEVPTPIKIKVHKTPGIIKRRSDNAFELQTYKCRDGTGSGMCSEINQLLSHERDMYRMMNASQGISGYVDDFYYWQGHQYFHWAGKPLWLDPSDKRHHHIFFDDNFRADDEDSIVDVRVFKTEKSHEARSLGLSEVALLENACVVQADLLESIADEDYFLRMVRECEEKYAHLIWSGQL</sequence>
<dbReference type="EMBL" id="BMAT01010128">
    <property type="protein sequence ID" value="GFS20616.1"/>
    <property type="molecule type" value="Genomic_DNA"/>
</dbReference>
<evidence type="ECO:0000313" key="3">
    <source>
        <dbReference type="Proteomes" id="UP000762676"/>
    </source>
</evidence>
<dbReference type="Proteomes" id="UP000762676">
    <property type="component" value="Unassembled WGS sequence"/>
</dbReference>
<evidence type="ECO:0000256" key="1">
    <source>
        <dbReference type="SAM" id="MobiDB-lite"/>
    </source>
</evidence>
<dbReference type="AlphaFoldDB" id="A0AAV4JJ75"/>
<feature type="compositionally biased region" description="Low complexity" evidence="1">
    <location>
        <begin position="81"/>
        <end position="90"/>
    </location>
</feature>
<proteinExistence type="predicted"/>
<comment type="caution">
    <text evidence="2">The sequence shown here is derived from an EMBL/GenBank/DDBJ whole genome shotgun (WGS) entry which is preliminary data.</text>
</comment>
<reference evidence="2 3" key="1">
    <citation type="journal article" date="2021" name="Elife">
        <title>Chloroplast acquisition without the gene transfer in kleptoplastic sea slugs, Plakobranchus ocellatus.</title>
        <authorList>
            <person name="Maeda T."/>
            <person name="Takahashi S."/>
            <person name="Yoshida T."/>
            <person name="Shimamura S."/>
            <person name="Takaki Y."/>
            <person name="Nagai Y."/>
            <person name="Toyoda A."/>
            <person name="Suzuki Y."/>
            <person name="Arimoto A."/>
            <person name="Ishii H."/>
            <person name="Satoh N."/>
            <person name="Nishiyama T."/>
            <person name="Hasebe M."/>
            <person name="Maruyama T."/>
            <person name="Minagawa J."/>
            <person name="Obokata J."/>
            <person name="Shigenobu S."/>
        </authorList>
    </citation>
    <scope>NUCLEOTIDE SEQUENCE [LARGE SCALE GENOMIC DNA]</scope>
</reference>
<feature type="region of interest" description="Disordered" evidence="1">
    <location>
        <begin position="1"/>
        <end position="34"/>
    </location>
</feature>
<keyword evidence="3" id="KW-1185">Reference proteome</keyword>
<protein>
    <submittedName>
        <fullName evidence="2">Uncharacterized protein</fullName>
    </submittedName>
</protein>
<feature type="region of interest" description="Disordered" evidence="1">
    <location>
        <begin position="72"/>
        <end position="92"/>
    </location>
</feature>
<evidence type="ECO:0000313" key="2">
    <source>
        <dbReference type="EMBL" id="GFS20616.1"/>
    </source>
</evidence>
<gene>
    <name evidence="2" type="ORF">ElyMa_005060900</name>
</gene>
<dbReference type="PANTHER" id="PTHR36960">
    <property type="entry name" value="SI:DKEY-32E6.3"/>
    <property type="match status" value="1"/>
</dbReference>
<dbReference type="PANTHER" id="PTHR36960:SF1">
    <property type="entry name" value="SI:DKEY-32E6.3"/>
    <property type="match status" value="1"/>
</dbReference>
<organism evidence="2 3">
    <name type="scientific">Elysia marginata</name>
    <dbReference type="NCBI Taxonomy" id="1093978"/>
    <lineage>
        <taxon>Eukaryota</taxon>
        <taxon>Metazoa</taxon>
        <taxon>Spiralia</taxon>
        <taxon>Lophotrochozoa</taxon>
        <taxon>Mollusca</taxon>
        <taxon>Gastropoda</taxon>
        <taxon>Heterobranchia</taxon>
        <taxon>Euthyneura</taxon>
        <taxon>Panpulmonata</taxon>
        <taxon>Sacoglossa</taxon>
        <taxon>Placobranchoidea</taxon>
        <taxon>Plakobranchidae</taxon>
        <taxon>Elysia</taxon>
    </lineage>
</organism>
<name>A0AAV4JJ75_9GAST</name>